<evidence type="ECO:0000256" key="1">
    <source>
        <dbReference type="SAM" id="MobiDB-lite"/>
    </source>
</evidence>
<evidence type="ECO:0000313" key="3">
    <source>
        <dbReference type="Proteomes" id="UP000568022"/>
    </source>
</evidence>
<accession>A0A7W8BUT7</accession>
<feature type="region of interest" description="Disordered" evidence="1">
    <location>
        <begin position="1"/>
        <end position="42"/>
    </location>
</feature>
<dbReference type="InterPro" id="IPR051199">
    <property type="entry name" value="LPS_LOS_Heptosyltrfase"/>
</dbReference>
<dbReference type="EMBL" id="JACHJE010000025">
    <property type="protein sequence ID" value="MBB5130042.1"/>
    <property type="molecule type" value="Genomic_DNA"/>
</dbReference>
<dbReference type="PANTHER" id="PTHR30160">
    <property type="entry name" value="TETRAACYLDISACCHARIDE 4'-KINASE-RELATED"/>
    <property type="match status" value="1"/>
</dbReference>
<keyword evidence="3" id="KW-1185">Reference proteome</keyword>
<evidence type="ECO:0000313" key="2">
    <source>
        <dbReference type="EMBL" id="MBB5130042.1"/>
    </source>
</evidence>
<feature type="region of interest" description="Disordered" evidence="1">
    <location>
        <begin position="137"/>
        <end position="157"/>
    </location>
</feature>
<gene>
    <name evidence="2" type="ORF">FHS32_006837</name>
</gene>
<dbReference type="Gene3D" id="3.40.50.2000">
    <property type="entry name" value="Glycogen Phosphorylase B"/>
    <property type="match status" value="1"/>
</dbReference>
<keyword evidence="2" id="KW-0808">Transferase</keyword>
<dbReference type="Proteomes" id="UP000568022">
    <property type="component" value="Unassembled WGS sequence"/>
</dbReference>
<protein>
    <submittedName>
        <fullName evidence="2">ADP-heptose:LPS heptosyltransferase</fullName>
    </submittedName>
</protein>
<organism evidence="2 3">
    <name type="scientific">Streptomyces griseoloalbus</name>
    <dbReference type="NCBI Taxonomy" id="67303"/>
    <lineage>
        <taxon>Bacteria</taxon>
        <taxon>Bacillati</taxon>
        <taxon>Actinomycetota</taxon>
        <taxon>Actinomycetes</taxon>
        <taxon>Kitasatosporales</taxon>
        <taxon>Streptomycetaceae</taxon>
        <taxon>Streptomyces</taxon>
    </lineage>
</organism>
<sequence length="157" mass="16045">MTRPVRPPIPATGTGDPAEREPTARVAGRHGPDLGGATDLRRPAGVPARARVVVAGTTGPAPLAAAVGTPVVRLCAPVVPAERWAPHGVPHLLLGDRAAPCAGTPRARRCPVPGRPCLDGIDDADVLAAVAALWGSPADSRRRRRGQGEQTDRGAAV</sequence>
<dbReference type="GO" id="GO:0005829">
    <property type="term" value="C:cytosol"/>
    <property type="evidence" value="ECO:0007669"/>
    <property type="project" value="TreeGrafter"/>
</dbReference>
<dbReference type="AlphaFoldDB" id="A0A7W8BUT7"/>
<comment type="caution">
    <text evidence="2">The sequence shown here is derived from an EMBL/GenBank/DDBJ whole genome shotgun (WGS) entry which is preliminary data.</text>
</comment>
<reference evidence="2 3" key="1">
    <citation type="submission" date="2020-08" db="EMBL/GenBank/DDBJ databases">
        <title>Genomic Encyclopedia of Type Strains, Phase III (KMG-III): the genomes of soil and plant-associated and newly described type strains.</title>
        <authorList>
            <person name="Whitman W."/>
        </authorList>
    </citation>
    <scope>NUCLEOTIDE SEQUENCE [LARGE SCALE GENOMIC DNA]</scope>
    <source>
        <strain evidence="2 3">CECT 3226</strain>
    </source>
</reference>
<proteinExistence type="predicted"/>
<feature type="compositionally biased region" description="Pro residues" evidence="1">
    <location>
        <begin position="1"/>
        <end position="10"/>
    </location>
</feature>
<dbReference type="GO" id="GO:0008713">
    <property type="term" value="F:ADP-heptose-lipopolysaccharide heptosyltransferase activity"/>
    <property type="evidence" value="ECO:0007669"/>
    <property type="project" value="TreeGrafter"/>
</dbReference>
<dbReference type="SUPFAM" id="SSF53756">
    <property type="entry name" value="UDP-Glycosyltransferase/glycogen phosphorylase"/>
    <property type="match status" value="1"/>
</dbReference>
<name>A0A7W8BUT7_9ACTN</name>
<feature type="compositionally biased region" description="Basic and acidic residues" evidence="1">
    <location>
        <begin position="146"/>
        <end position="157"/>
    </location>
</feature>
<dbReference type="PANTHER" id="PTHR30160:SF1">
    <property type="entry name" value="LIPOPOLYSACCHARIDE 1,2-N-ACETYLGLUCOSAMINETRANSFERASE-RELATED"/>
    <property type="match status" value="1"/>
</dbReference>
<dbReference type="GO" id="GO:0009244">
    <property type="term" value="P:lipopolysaccharide core region biosynthetic process"/>
    <property type="evidence" value="ECO:0007669"/>
    <property type="project" value="TreeGrafter"/>
</dbReference>